<sequence length="217" mass="23753">MLWSGGGQHPPIAVNDAEKDVWPPGWLTQDASHQETVSGGPQGSRRARVSCNFHMLYEIDEGFISTLRQVDAFVSVAEEFYERSGISFDYEALSASYIKVAVYAIVERILFDGLGSPHLLLLSGIGPSGNGISFLSPMLLQQSLIQVEGITDSGAYLEASSNVLPYPSPEGFISTLRQVDAFVSVAEEFYERSGISFDYEALSVDCGLCFNRSCYPR</sequence>
<reference evidence="1 2" key="1">
    <citation type="journal article" date="2018" name="Mol. Plant">
        <title>The genome of Artemisia annua provides insight into the evolution of Asteraceae family and artemisinin biosynthesis.</title>
        <authorList>
            <person name="Shen Q."/>
            <person name="Zhang L."/>
            <person name="Liao Z."/>
            <person name="Wang S."/>
            <person name="Yan T."/>
            <person name="Shi P."/>
            <person name="Liu M."/>
            <person name="Fu X."/>
            <person name="Pan Q."/>
            <person name="Wang Y."/>
            <person name="Lv Z."/>
            <person name="Lu X."/>
            <person name="Zhang F."/>
            <person name="Jiang W."/>
            <person name="Ma Y."/>
            <person name="Chen M."/>
            <person name="Hao X."/>
            <person name="Li L."/>
            <person name="Tang Y."/>
            <person name="Lv G."/>
            <person name="Zhou Y."/>
            <person name="Sun X."/>
            <person name="Brodelius P.E."/>
            <person name="Rose J.K.C."/>
            <person name="Tang K."/>
        </authorList>
    </citation>
    <scope>NUCLEOTIDE SEQUENCE [LARGE SCALE GENOMIC DNA]</scope>
    <source>
        <strain evidence="2">cv. Huhao1</strain>
        <tissue evidence="1">Leaf</tissue>
    </source>
</reference>
<proteinExistence type="predicted"/>
<name>A0A2U1P508_ARTAN</name>
<evidence type="ECO:0000313" key="2">
    <source>
        <dbReference type="Proteomes" id="UP000245207"/>
    </source>
</evidence>
<dbReference type="EMBL" id="PKPP01001663">
    <property type="protein sequence ID" value="PWA80854.1"/>
    <property type="molecule type" value="Genomic_DNA"/>
</dbReference>
<evidence type="ECO:0000313" key="1">
    <source>
        <dbReference type="EMBL" id="PWA80854.1"/>
    </source>
</evidence>
<keyword evidence="2" id="KW-1185">Reference proteome</keyword>
<dbReference type="Proteomes" id="UP000245207">
    <property type="component" value="Unassembled WGS sequence"/>
</dbReference>
<comment type="caution">
    <text evidence="1">The sequence shown here is derived from an EMBL/GenBank/DDBJ whole genome shotgun (WGS) entry which is preliminary data.</text>
</comment>
<organism evidence="1 2">
    <name type="scientific">Artemisia annua</name>
    <name type="common">Sweet wormwood</name>
    <dbReference type="NCBI Taxonomy" id="35608"/>
    <lineage>
        <taxon>Eukaryota</taxon>
        <taxon>Viridiplantae</taxon>
        <taxon>Streptophyta</taxon>
        <taxon>Embryophyta</taxon>
        <taxon>Tracheophyta</taxon>
        <taxon>Spermatophyta</taxon>
        <taxon>Magnoliopsida</taxon>
        <taxon>eudicotyledons</taxon>
        <taxon>Gunneridae</taxon>
        <taxon>Pentapetalae</taxon>
        <taxon>asterids</taxon>
        <taxon>campanulids</taxon>
        <taxon>Asterales</taxon>
        <taxon>Asteraceae</taxon>
        <taxon>Asteroideae</taxon>
        <taxon>Anthemideae</taxon>
        <taxon>Artemisiinae</taxon>
        <taxon>Artemisia</taxon>
    </lineage>
</organism>
<accession>A0A2U1P508</accession>
<dbReference type="STRING" id="35608.A0A2U1P508"/>
<dbReference type="OrthoDB" id="269227at2759"/>
<protein>
    <submittedName>
        <fullName evidence="1">Glucose-methanol-choline oxidoreductase, C-terminal</fullName>
    </submittedName>
</protein>
<dbReference type="AlphaFoldDB" id="A0A2U1P508"/>
<gene>
    <name evidence="1" type="ORF">CTI12_AA192960</name>
</gene>